<keyword evidence="4 7" id="KW-1133">Transmembrane helix</keyword>
<dbReference type="InterPro" id="IPR051697">
    <property type="entry name" value="Patched_domain-protein"/>
</dbReference>
<dbReference type="STRING" id="1561998.A0A1I7TSA9"/>
<evidence type="ECO:0000256" key="2">
    <source>
        <dbReference type="ARBA" id="ARBA00005585"/>
    </source>
</evidence>
<dbReference type="WBParaSite" id="Csp11.Scaffold629.g11275.t1">
    <property type="protein sequence ID" value="Csp11.Scaffold629.g11275.t1"/>
    <property type="gene ID" value="Csp11.Scaffold629.g11275"/>
</dbReference>
<feature type="transmembrane region" description="Helical" evidence="7">
    <location>
        <begin position="265"/>
        <end position="289"/>
    </location>
</feature>
<feature type="transmembrane region" description="Helical" evidence="7">
    <location>
        <begin position="319"/>
        <end position="342"/>
    </location>
</feature>
<dbReference type="FunFam" id="1.20.1640.10:FF:000036">
    <property type="entry name" value="PaTched Related family"/>
    <property type="match status" value="1"/>
</dbReference>
<evidence type="ECO:0000256" key="1">
    <source>
        <dbReference type="ARBA" id="ARBA00004141"/>
    </source>
</evidence>
<comment type="similarity">
    <text evidence="2">Belongs to the patched family.</text>
</comment>
<feature type="transmembrane region" description="Helical" evidence="7">
    <location>
        <begin position="847"/>
        <end position="873"/>
    </location>
</feature>
<dbReference type="Gene3D" id="1.20.1640.10">
    <property type="entry name" value="Multidrug efflux transporter AcrB transmembrane domain"/>
    <property type="match status" value="2"/>
</dbReference>
<comment type="subcellular location">
    <subcellularLocation>
        <location evidence="1">Membrane</location>
        <topology evidence="1">Multi-pass membrane protein</topology>
    </subcellularLocation>
</comment>
<dbReference type="AlphaFoldDB" id="A0A1I7TSA9"/>
<feature type="domain" description="SSD" evidence="8">
    <location>
        <begin position="269"/>
        <end position="433"/>
    </location>
</feature>
<keyword evidence="5 7" id="KW-0472">Membrane</keyword>
<dbReference type="InterPro" id="IPR003392">
    <property type="entry name" value="PTHD_SSD"/>
</dbReference>
<evidence type="ECO:0000256" key="5">
    <source>
        <dbReference type="ARBA" id="ARBA00023136"/>
    </source>
</evidence>
<feature type="transmembrane region" description="Helical" evidence="7">
    <location>
        <begin position="295"/>
        <end position="312"/>
    </location>
</feature>
<feature type="transmembrane region" description="Helical" evidence="7">
    <location>
        <begin position="746"/>
        <end position="767"/>
    </location>
</feature>
<feature type="transmembrane region" description="Helical" evidence="7">
    <location>
        <begin position="407"/>
        <end position="429"/>
    </location>
</feature>
<dbReference type="Proteomes" id="UP000095282">
    <property type="component" value="Unplaced"/>
</dbReference>
<sequence length="889" mass="99604">MGHKNETSRVTRIWNALSYKIGSTVARFPVLTIVLCLLLSAVMSIKLSLTEKVSAIDGYASDDSMSRHEFKAFQEFLDSDGPGITMAIMIRSKKENGSLLEENRLKEVVKVSDFVSTNFKMNVSGVEKNFNQFCRGFCQANEPVRQYYNGLQILGKNHTDGISKRIDLSYPTSNSFGRKFSLIPNFFGISMSSDGQHLNSSNLIVLYFRAERYPDWTTKSVKQWELRVRDHFAKEYSSDLIIVDVMSQTVVESEIVRAGLSLQPFLIVGFVIMSIFCTITTMFSAVYLYSQKATFNKVALSIIACVTPFMACGTAMGTLFFCGVTFSPIMCITPFLVLAISVDDSFLMLHAWNRLESWRTAPLDKPMREHMMGEVLVETGPAITISALTNMLAFTIGAITSPPEIRIFCYGNAAAIFMDMFYQATFYTACMTLLADTKDTEGVSEKTKRIQNKMSNVVGKFLKWYVSAISNVFISTAIVLVWAVFIGFAVLGLTRLHVELRPSKFFLKDSPMLYMDNLRTNEVVPYYTPVHVVVNNPGDLTNDTNVERLVELKEKLEHMPNAIGAPSTKFFLDDFVQYRSSFAEEIEMDVEEDDSVSEKSDIEQFLEWPEFSFWRGFMRFDNQSHPQNVTKFMFTTGFHGKDLKDWNRRGMLLKSWRGAVEEFHDDFNATVFTEDAFFLDMIDSIPTITWQTTLATFIFVSLVCFLFISDILTVLIVSVAILVTSVGVFGYLSLLGVTLDPVIMSIAIMCIGFSVDIPAHVAFHFYAAKAKSHASSHSQPSPHQVSDVSANSLSTTSSDSSISAPNSFETNLKFALASVGFPVIQAGVSTDFCALPLGFMELYMAKMFALSLTLCVSLSLIHGLIIIPALLSVQHHLVHAVKRVFRRSN</sequence>
<evidence type="ECO:0000313" key="9">
    <source>
        <dbReference type="Proteomes" id="UP000095282"/>
    </source>
</evidence>
<evidence type="ECO:0000256" key="3">
    <source>
        <dbReference type="ARBA" id="ARBA00022692"/>
    </source>
</evidence>
<proteinExistence type="inferred from homology"/>
<keyword evidence="6" id="KW-0325">Glycoprotein</keyword>
<feature type="transmembrane region" description="Helical" evidence="7">
    <location>
        <begin position="381"/>
        <end position="400"/>
    </location>
</feature>
<dbReference type="eggNOG" id="KOG1934">
    <property type="taxonomic scope" value="Eukaryota"/>
</dbReference>
<keyword evidence="9" id="KW-1185">Reference proteome</keyword>
<reference evidence="10" key="1">
    <citation type="submission" date="2016-11" db="UniProtKB">
        <authorList>
            <consortium name="WormBaseParasite"/>
        </authorList>
    </citation>
    <scope>IDENTIFICATION</scope>
</reference>
<dbReference type="GO" id="GO:0030659">
    <property type="term" value="C:cytoplasmic vesicle membrane"/>
    <property type="evidence" value="ECO:0007669"/>
    <property type="project" value="TreeGrafter"/>
</dbReference>
<dbReference type="SUPFAM" id="SSF82866">
    <property type="entry name" value="Multidrug efflux transporter AcrB transmembrane domain"/>
    <property type="match status" value="2"/>
</dbReference>
<evidence type="ECO:0000256" key="6">
    <source>
        <dbReference type="ARBA" id="ARBA00023180"/>
    </source>
</evidence>
<feature type="transmembrane region" description="Helical" evidence="7">
    <location>
        <begin position="688"/>
        <end position="708"/>
    </location>
</feature>
<accession>A0A1I7TSA9</accession>
<name>A0A1I7TSA9_9PELO</name>
<feature type="transmembrane region" description="Helical" evidence="7">
    <location>
        <begin position="714"/>
        <end position="734"/>
    </location>
</feature>
<keyword evidence="3 7" id="KW-0812">Transmembrane</keyword>
<feature type="transmembrane region" description="Helical" evidence="7">
    <location>
        <begin position="464"/>
        <end position="494"/>
    </location>
</feature>
<dbReference type="PROSITE" id="PS50156">
    <property type="entry name" value="SSD"/>
    <property type="match status" value="1"/>
</dbReference>
<evidence type="ECO:0000256" key="7">
    <source>
        <dbReference type="SAM" id="Phobius"/>
    </source>
</evidence>
<dbReference type="Pfam" id="PF02460">
    <property type="entry name" value="Patched"/>
    <property type="match status" value="1"/>
</dbReference>
<dbReference type="GO" id="GO:0005886">
    <property type="term" value="C:plasma membrane"/>
    <property type="evidence" value="ECO:0007669"/>
    <property type="project" value="TreeGrafter"/>
</dbReference>
<feature type="transmembrane region" description="Helical" evidence="7">
    <location>
        <begin position="25"/>
        <end position="45"/>
    </location>
</feature>
<evidence type="ECO:0000259" key="8">
    <source>
        <dbReference type="PROSITE" id="PS50156"/>
    </source>
</evidence>
<dbReference type="PANTHER" id="PTHR10796:SF85">
    <property type="entry name" value="SSD DOMAIN-CONTAINING PROTEIN"/>
    <property type="match status" value="1"/>
</dbReference>
<dbReference type="PANTHER" id="PTHR10796">
    <property type="entry name" value="PATCHED-RELATED"/>
    <property type="match status" value="1"/>
</dbReference>
<dbReference type="GO" id="GO:0018996">
    <property type="term" value="P:molting cycle, collagen and cuticulin-based cuticle"/>
    <property type="evidence" value="ECO:0007669"/>
    <property type="project" value="TreeGrafter"/>
</dbReference>
<dbReference type="InterPro" id="IPR000731">
    <property type="entry name" value="SSD"/>
</dbReference>
<dbReference type="GO" id="GO:0006897">
    <property type="term" value="P:endocytosis"/>
    <property type="evidence" value="ECO:0007669"/>
    <property type="project" value="TreeGrafter"/>
</dbReference>
<protein>
    <submittedName>
        <fullName evidence="10">SSD domain-containing protein</fullName>
    </submittedName>
</protein>
<evidence type="ECO:0000313" key="10">
    <source>
        <dbReference type="WBParaSite" id="Csp11.Scaffold629.g11275.t1"/>
    </source>
</evidence>
<evidence type="ECO:0000256" key="4">
    <source>
        <dbReference type="ARBA" id="ARBA00022989"/>
    </source>
</evidence>
<organism evidence="9 10">
    <name type="scientific">Caenorhabditis tropicalis</name>
    <dbReference type="NCBI Taxonomy" id="1561998"/>
    <lineage>
        <taxon>Eukaryota</taxon>
        <taxon>Metazoa</taxon>
        <taxon>Ecdysozoa</taxon>
        <taxon>Nematoda</taxon>
        <taxon>Chromadorea</taxon>
        <taxon>Rhabditida</taxon>
        <taxon>Rhabditina</taxon>
        <taxon>Rhabditomorpha</taxon>
        <taxon>Rhabditoidea</taxon>
        <taxon>Rhabditidae</taxon>
        <taxon>Peloderinae</taxon>
        <taxon>Caenorhabditis</taxon>
    </lineage>
</organism>